<gene>
    <name evidence="2" type="ORF">CBM2586_A10275</name>
</gene>
<dbReference type="InterPro" id="IPR014833">
    <property type="entry name" value="TnsA_N"/>
</dbReference>
<dbReference type="EMBL" id="OFSN01000001">
    <property type="protein sequence ID" value="SOY40310.1"/>
    <property type="molecule type" value="Genomic_DNA"/>
</dbReference>
<reference evidence="2" key="1">
    <citation type="submission" date="2018-01" db="EMBL/GenBank/DDBJ databases">
        <authorList>
            <person name="Clerissi C."/>
        </authorList>
    </citation>
    <scope>NUCLEOTIDE SEQUENCE</scope>
    <source>
        <strain evidence="2">Cupriavidus taiwanensis LMG 19430</strain>
    </source>
</reference>
<comment type="caution">
    <text evidence="2">The sequence shown here is derived from an EMBL/GenBank/DDBJ whole genome shotgun (WGS) entry which is preliminary data.</text>
</comment>
<feature type="domain" description="TnsA endonuclease N-terminal" evidence="1">
    <location>
        <begin position="53"/>
        <end position="128"/>
    </location>
</feature>
<dbReference type="Proteomes" id="UP000257016">
    <property type="component" value="Unassembled WGS sequence"/>
</dbReference>
<organism evidence="2">
    <name type="scientific">Cupriavidus taiwanensis</name>
    <dbReference type="NCBI Taxonomy" id="164546"/>
    <lineage>
        <taxon>Bacteria</taxon>
        <taxon>Pseudomonadati</taxon>
        <taxon>Pseudomonadota</taxon>
        <taxon>Betaproteobacteria</taxon>
        <taxon>Burkholderiales</taxon>
        <taxon>Burkholderiaceae</taxon>
        <taxon>Cupriavidus</taxon>
    </lineage>
</organism>
<proteinExistence type="predicted"/>
<dbReference type="Pfam" id="PF08722">
    <property type="entry name" value="Tn7_TnsA-like_N"/>
    <property type="match status" value="1"/>
</dbReference>
<accession>A0A375B9N9</accession>
<evidence type="ECO:0000313" key="2">
    <source>
        <dbReference type="EMBL" id="SOY40310.1"/>
    </source>
</evidence>
<name>A0A375B9N9_9BURK</name>
<dbReference type="AlphaFoldDB" id="A0A375B9N9"/>
<sequence length="219" mass="24786">MHARRESRMSVRKVITRRSNHFRTYIPSIKNGRPTPCESMLEGMFARFCEVSPLVRSYEVQPERVTLDFGDHTERYVPDMHVQLATGKDVWVEVKPTVRLRSPRVAKRMAAAKAQFAAMGREFRVVTDAVLSTQPRAANILELMYHRREPLSLADASNLRTFLMNARLETVADLSALVGDLEAWRLLGLGIVGIDLDLPITSNSAIYLRGGHRHADIFA</sequence>
<protein>
    <recommendedName>
        <fullName evidence="1">TnsA endonuclease N-terminal domain-containing protein</fullName>
    </recommendedName>
</protein>
<evidence type="ECO:0000259" key="1">
    <source>
        <dbReference type="Pfam" id="PF08722"/>
    </source>
</evidence>